<comment type="cofactor">
    <cofactor evidence="1">
        <name>Mn(2+)</name>
        <dbReference type="ChEBI" id="CHEBI:29035"/>
    </cofactor>
</comment>
<comment type="similarity">
    <text evidence="5">Belongs to the terpene synthase family. Tpsa subfamily.</text>
</comment>
<dbReference type="RefSeq" id="XP_019101808.1">
    <property type="nucleotide sequence ID" value="XM_019246263.1"/>
</dbReference>
<evidence type="ECO:0000259" key="6">
    <source>
        <dbReference type="Pfam" id="PF01397"/>
    </source>
</evidence>
<dbReference type="InterPro" id="IPR008949">
    <property type="entry name" value="Isoprenoid_synthase_dom_sf"/>
</dbReference>
<reference evidence="9" key="2">
    <citation type="submission" date="2025-08" db="UniProtKB">
        <authorList>
            <consortium name="RefSeq"/>
        </authorList>
    </citation>
    <scope>IDENTIFICATION</scope>
    <source>
        <tissue evidence="9">Leaf</tissue>
    </source>
</reference>
<dbReference type="InterPro" id="IPR008930">
    <property type="entry name" value="Terpenoid_cyclase/PrenylTrfase"/>
</dbReference>
<evidence type="ECO:0000259" key="7">
    <source>
        <dbReference type="Pfam" id="PF03936"/>
    </source>
</evidence>
<keyword evidence="2" id="KW-0479">Metal-binding</keyword>
<dbReference type="InterPro" id="IPR001906">
    <property type="entry name" value="Terpene_synth_N"/>
</dbReference>
<feature type="domain" description="Terpene synthase metal-binding" evidence="7">
    <location>
        <begin position="310"/>
        <end position="509"/>
    </location>
</feature>
<dbReference type="Proteomes" id="UP000694864">
    <property type="component" value="Chromosome 1"/>
</dbReference>
<gene>
    <name evidence="9" type="primary">LOC104779258</name>
</gene>
<evidence type="ECO:0000256" key="1">
    <source>
        <dbReference type="ARBA" id="ARBA00001936"/>
    </source>
</evidence>
<evidence type="ECO:0000256" key="2">
    <source>
        <dbReference type="ARBA" id="ARBA00022723"/>
    </source>
</evidence>
<dbReference type="InterPro" id="IPR044814">
    <property type="entry name" value="Terpene_cyclase_plant_C1"/>
</dbReference>
<dbReference type="Gene3D" id="1.10.600.10">
    <property type="entry name" value="Farnesyl Diphosphate Synthase"/>
    <property type="match status" value="1"/>
</dbReference>
<dbReference type="Gene3D" id="1.50.10.130">
    <property type="entry name" value="Terpene synthase, N-terminal domain"/>
    <property type="match status" value="1"/>
</dbReference>
<dbReference type="InterPro" id="IPR050148">
    <property type="entry name" value="Terpene_synthase-like"/>
</dbReference>
<dbReference type="SUPFAM" id="SSF48239">
    <property type="entry name" value="Terpenoid cyclases/Protein prenyltransferases"/>
    <property type="match status" value="1"/>
</dbReference>
<dbReference type="InterPro" id="IPR036965">
    <property type="entry name" value="Terpene_synth_N_sf"/>
</dbReference>
<dbReference type="SUPFAM" id="SSF48576">
    <property type="entry name" value="Terpenoid synthases"/>
    <property type="match status" value="1"/>
</dbReference>
<evidence type="ECO:0000256" key="5">
    <source>
        <dbReference type="ARBA" id="ARBA00038405"/>
    </source>
</evidence>
<dbReference type="PANTHER" id="PTHR31225:SF93">
    <property type="entry name" value="ALPHA-HUMULENE_(-)-(E)-BETA-CARYOPHYLLENE SYNTHASE"/>
    <property type="match status" value="1"/>
</dbReference>
<dbReference type="CDD" id="cd00684">
    <property type="entry name" value="Terpene_cyclase_plant_C1"/>
    <property type="match status" value="1"/>
</dbReference>
<keyword evidence="8" id="KW-1185">Reference proteome</keyword>
<feature type="domain" description="Terpene synthase N-terminal" evidence="6">
    <location>
        <begin position="74"/>
        <end position="253"/>
    </location>
</feature>
<protein>
    <submittedName>
        <fullName evidence="9">LOW QUALITY PROTEIN: terpenoid synthase 17-like</fullName>
    </submittedName>
</protein>
<evidence type="ECO:0000313" key="8">
    <source>
        <dbReference type="Proteomes" id="UP000694864"/>
    </source>
</evidence>
<sequence>MESTIMGFGLPNFHSSPLCLTTNLSLFPRRWLHKPTLSLKPAKKTHLVCVRASATETNDELERTRPLAHFSPTLWGDHFLSVPLDVDKFDEFSRDIEVRMKPKVRDMLMSSKNSDNERIRLIHLLINLGIAYHFETEIDEILIQAFTNLEDIIHKEDDLETISTMFEVFRLRGYYIPCDVFNRFKGEDGKFKESLADDVRGMLQLYEAAHLGTPSEDIMDEALSFTRYHLESLKGHHAASASPHLSRHIQNALYRARYHKLEILVAREYISFYEQEEDHDETLLKFAKLNFNYCQLHYIQDLKDLTKWWKDLDLASKLPYIRDRIVEVYFGALTMYFEPRYSLGRIIVAKITVVATVLNDTCDAYGTLPEVTSLVDSFQRWDLGDIEKLPNYLRIVFRSVFETLEEIEKEMMPRGRSRIVQVAVDEMKKLGKSYLTISKWARTSHVPTFEEYMEIGMQTSMDKFAAYSFIAMEDCDENQTCEWYNSRPRMMEGLNGLYRLKNDIATYERRSG</sequence>
<keyword evidence="3" id="KW-0460">Magnesium</keyword>
<dbReference type="Pfam" id="PF03936">
    <property type="entry name" value="Terpene_synth_C"/>
    <property type="match status" value="1"/>
</dbReference>
<name>A0ABM1RS20_CAMSA</name>
<evidence type="ECO:0000313" key="9">
    <source>
        <dbReference type="RefSeq" id="XP_019101808.1"/>
    </source>
</evidence>
<dbReference type="InterPro" id="IPR005630">
    <property type="entry name" value="Terpene_synthase_metal-bd"/>
</dbReference>
<dbReference type="Pfam" id="PF01397">
    <property type="entry name" value="Terpene_synth"/>
    <property type="match status" value="1"/>
</dbReference>
<dbReference type="GeneID" id="104779258"/>
<evidence type="ECO:0000256" key="3">
    <source>
        <dbReference type="ARBA" id="ARBA00022842"/>
    </source>
</evidence>
<reference evidence="8" key="1">
    <citation type="journal article" date="2014" name="Nat. Commun.">
        <title>The emerging biofuel crop Camelina sativa retains a highly undifferentiated hexaploid genome structure.</title>
        <authorList>
            <person name="Kagale S."/>
            <person name="Koh C."/>
            <person name="Nixon J."/>
            <person name="Bollina V."/>
            <person name="Clarke W.E."/>
            <person name="Tuteja R."/>
            <person name="Spillane C."/>
            <person name="Robinson S.J."/>
            <person name="Links M.G."/>
            <person name="Clarke C."/>
            <person name="Higgins E.E."/>
            <person name="Huebert T."/>
            <person name="Sharpe A.G."/>
            <person name="Parkin I.A."/>
        </authorList>
    </citation>
    <scope>NUCLEOTIDE SEQUENCE [LARGE SCALE GENOMIC DNA]</scope>
    <source>
        <strain evidence="8">cv. DH55</strain>
    </source>
</reference>
<accession>A0ABM1RS20</accession>
<keyword evidence="4" id="KW-0456">Lyase</keyword>
<evidence type="ECO:0000256" key="4">
    <source>
        <dbReference type="ARBA" id="ARBA00023239"/>
    </source>
</evidence>
<organism evidence="8 9">
    <name type="scientific">Camelina sativa</name>
    <name type="common">False flax</name>
    <name type="synonym">Myagrum sativum</name>
    <dbReference type="NCBI Taxonomy" id="90675"/>
    <lineage>
        <taxon>Eukaryota</taxon>
        <taxon>Viridiplantae</taxon>
        <taxon>Streptophyta</taxon>
        <taxon>Embryophyta</taxon>
        <taxon>Tracheophyta</taxon>
        <taxon>Spermatophyta</taxon>
        <taxon>Magnoliopsida</taxon>
        <taxon>eudicotyledons</taxon>
        <taxon>Gunneridae</taxon>
        <taxon>Pentapetalae</taxon>
        <taxon>rosids</taxon>
        <taxon>malvids</taxon>
        <taxon>Brassicales</taxon>
        <taxon>Brassicaceae</taxon>
        <taxon>Camelineae</taxon>
        <taxon>Camelina</taxon>
    </lineage>
</organism>
<dbReference type="PANTHER" id="PTHR31225">
    <property type="entry name" value="OS04G0344100 PROTEIN-RELATED"/>
    <property type="match status" value="1"/>
</dbReference>
<proteinExistence type="inferred from homology"/>